<protein>
    <submittedName>
        <fullName evidence="1">Uncharacterized protein</fullName>
    </submittedName>
</protein>
<dbReference type="EMBL" id="QKLU01000010">
    <property type="protein sequence ID" value="PYF69387.1"/>
    <property type="molecule type" value="Genomic_DNA"/>
</dbReference>
<comment type="caution">
    <text evidence="1">The sequence shown here is derived from an EMBL/GenBank/DDBJ whole genome shotgun (WGS) entry which is preliminary data.</text>
</comment>
<name>A0A318UL00_9SPHI</name>
<accession>A0A318UL00</accession>
<reference evidence="1 2" key="1">
    <citation type="submission" date="2018-06" db="EMBL/GenBank/DDBJ databases">
        <title>Genomic Encyclopedia of Archaeal and Bacterial Type Strains, Phase II (KMG-II): from individual species to whole genera.</title>
        <authorList>
            <person name="Goeker M."/>
        </authorList>
    </citation>
    <scope>NUCLEOTIDE SEQUENCE [LARGE SCALE GENOMIC DNA]</scope>
    <source>
        <strain evidence="1 2">DSM 27372</strain>
    </source>
</reference>
<dbReference type="AlphaFoldDB" id="A0A318UL00"/>
<dbReference type="Proteomes" id="UP000248198">
    <property type="component" value="Unassembled WGS sequence"/>
</dbReference>
<dbReference type="RefSeq" id="WP_170123391.1">
    <property type="nucleotide sequence ID" value="NZ_QKLU01000010.1"/>
</dbReference>
<organism evidence="1 2">
    <name type="scientific">Pedobacter nutrimenti</name>
    <dbReference type="NCBI Taxonomy" id="1241337"/>
    <lineage>
        <taxon>Bacteria</taxon>
        <taxon>Pseudomonadati</taxon>
        <taxon>Bacteroidota</taxon>
        <taxon>Sphingobacteriia</taxon>
        <taxon>Sphingobacteriales</taxon>
        <taxon>Sphingobacteriaceae</taxon>
        <taxon>Pedobacter</taxon>
    </lineage>
</organism>
<keyword evidence="2" id="KW-1185">Reference proteome</keyword>
<evidence type="ECO:0000313" key="2">
    <source>
        <dbReference type="Proteomes" id="UP000248198"/>
    </source>
</evidence>
<gene>
    <name evidence="1" type="ORF">B0O44_11025</name>
</gene>
<sequence>MSKAKQIKEASSKFKLPRKLKKAQTKARLKQASEYLWNELAKGFEEAKGS</sequence>
<proteinExistence type="predicted"/>
<evidence type="ECO:0000313" key="1">
    <source>
        <dbReference type="EMBL" id="PYF69387.1"/>
    </source>
</evidence>